<comment type="caution">
    <text evidence="2">The sequence shown here is derived from an EMBL/GenBank/DDBJ whole genome shotgun (WGS) entry which is preliminary data.</text>
</comment>
<dbReference type="AlphaFoldDB" id="A0A1F5S3A6"/>
<feature type="transmembrane region" description="Helical" evidence="1">
    <location>
        <begin position="382"/>
        <end position="406"/>
    </location>
</feature>
<feature type="transmembrane region" description="Helical" evidence="1">
    <location>
        <begin position="31"/>
        <end position="52"/>
    </location>
</feature>
<feature type="transmembrane region" description="Helical" evidence="1">
    <location>
        <begin position="160"/>
        <end position="183"/>
    </location>
</feature>
<protein>
    <recommendedName>
        <fullName evidence="4">Glycosyltransferase RgtA/B/C/D-like domain-containing protein</fullName>
    </recommendedName>
</protein>
<evidence type="ECO:0008006" key="4">
    <source>
        <dbReference type="Google" id="ProtNLM"/>
    </source>
</evidence>
<feature type="transmembrane region" description="Helical" evidence="1">
    <location>
        <begin position="239"/>
        <end position="260"/>
    </location>
</feature>
<feature type="transmembrane region" description="Helical" evidence="1">
    <location>
        <begin position="7"/>
        <end position="25"/>
    </location>
</feature>
<feature type="transmembrane region" description="Helical" evidence="1">
    <location>
        <begin position="475"/>
        <end position="496"/>
    </location>
</feature>
<feature type="transmembrane region" description="Helical" evidence="1">
    <location>
        <begin position="339"/>
        <end position="370"/>
    </location>
</feature>
<feature type="transmembrane region" description="Helical" evidence="1">
    <location>
        <begin position="446"/>
        <end position="468"/>
    </location>
</feature>
<organism evidence="2 3">
    <name type="scientific">Candidatus Falkowbacteria bacterium RIFOXYA2_FULL_38_12</name>
    <dbReference type="NCBI Taxonomy" id="1797993"/>
    <lineage>
        <taxon>Bacteria</taxon>
        <taxon>Candidatus Falkowiibacteriota</taxon>
    </lineage>
</organism>
<reference evidence="2 3" key="1">
    <citation type="journal article" date="2016" name="Nat. Commun.">
        <title>Thousands of microbial genomes shed light on interconnected biogeochemical processes in an aquifer system.</title>
        <authorList>
            <person name="Anantharaman K."/>
            <person name="Brown C.T."/>
            <person name="Hug L.A."/>
            <person name="Sharon I."/>
            <person name="Castelle C.J."/>
            <person name="Probst A.J."/>
            <person name="Thomas B.C."/>
            <person name="Singh A."/>
            <person name="Wilkins M.J."/>
            <person name="Karaoz U."/>
            <person name="Brodie E.L."/>
            <person name="Williams K.H."/>
            <person name="Hubbard S.S."/>
            <person name="Banfield J.F."/>
        </authorList>
    </citation>
    <scope>NUCLEOTIDE SEQUENCE [LARGE SCALE GENOMIC DNA]</scope>
</reference>
<dbReference type="EMBL" id="MFGA01000012">
    <property type="protein sequence ID" value="OGF21177.1"/>
    <property type="molecule type" value="Genomic_DNA"/>
</dbReference>
<keyword evidence="1" id="KW-1133">Transmembrane helix</keyword>
<gene>
    <name evidence="2" type="ORF">A2257_01750</name>
</gene>
<feature type="transmembrane region" description="Helical" evidence="1">
    <location>
        <begin position="265"/>
        <end position="283"/>
    </location>
</feature>
<feature type="transmembrane region" description="Helical" evidence="1">
    <location>
        <begin position="190"/>
        <end position="210"/>
    </location>
</feature>
<evidence type="ECO:0000313" key="3">
    <source>
        <dbReference type="Proteomes" id="UP000177407"/>
    </source>
</evidence>
<sequence>MTLRLPHCIIFSLILTVLLTLNLFFWGHFLVGILVGLTYLLFFGLILGTLLFSSRSLFFRSIYGLFFLLAGISFLGALIYYFYELSNLIVAILVIGIPLILIPLWALNKKPRTGDEHAPIRITSQLLLDSFLVSLFIFLDIINFQLLLKLSTEEAIRTPWSIIPFKFFVVFFATSAILLLFLFKNKKSSLGLLLSAIHTFFIVSVALIIYKIGYGFDPFIHQATEKAIFNDGFILPKPLYYLGQYSLVVFLAKIFSLPILIIDKLLLPSFIAIFLPPTIYFSFRQLFNNFLNPVILSVLVFILPFSSFINTTPQGLANFILLILILLSVLSLKKEFSLSLLWFLAFTTFLIHPLAGLPALIFTALLAVYLSPFIKNKSIKTIFASIAFLLTTFLVPLFFALASFFLGNGKSIFSIKKPENIISFFKELNWHWPTIVNHFNPFLDLIYTYGKNISFLAIALSLAGLFLARKKLPILFIYPLAFLSLIINYILLKSFITFPALIQYEQNVYPARILEISFYFLIPLVLFALYKFLEKISQSNFLTKTFFILILSLFLSFSLYYSYPKDDGEDYQIDRGYSVSRTDISAVQKIEEDASGRDYIVLANQSVSAAAVREFGFKKYYGPYFYYPIPTGDPLYQYYLSMVYKIPSRETIREAGDLAGVNLIYFVLNKYWTDADKISVEAKKNADETIVVDNKITIFKYQF</sequence>
<feature type="transmembrane region" description="Helical" evidence="1">
    <location>
        <begin position="64"/>
        <end position="83"/>
    </location>
</feature>
<accession>A0A1F5S3A6</accession>
<keyword evidence="1" id="KW-0472">Membrane</keyword>
<feature type="transmembrane region" description="Helical" evidence="1">
    <location>
        <begin position="89"/>
        <end position="107"/>
    </location>
</feature>
<feature type="transmembrane region" description="Helical" evidence="1">
    <location>
        <begin position="545"/>
        <end position="563"/>
    </location>
</feature>
<keyword evidence="1" id="KW-0812">Transmembrane</keyword>
<feature type="transmembrane region" description="Helical" evidence="1">
    <location>
        <begin position="289"/>
        <end position="309"/>
    </location>
</feature>
<feature type="transmembrane region" description="Helical" evidence="1">
    <location>
        <begin position="516"/>
        <end position="533"/>
    </location>
</feature>
<name>A0A1F5S3A6_9BACT</name>
<proteinExistence type="predicted"/>
<feature type="transmembrane region" description="Helical" evidence="1">
    <location>
        <begin position="316"/>
        <end position="333"/>
    </location>
</feature>
<evidence type="ECO:0000313" key="2">
    <source>
        <dbReference type="EMBL" id="OGF21177.1"/>
    </source>
</evidence>
<evidence type="ECO:0000256" key="1">
    <source>
        <dbReference type="SAM" id="Phobius"/>
    </source>
</evidence>
<dbReference type="Proteomes" id="UP000177407">
    <property type="component" value="Unassembled WGS sequence"/>
</dbReference>
<feature type="transmembrane region" description="Helical" evidence="1">
    <location>
        <begin position="127"/>
        <end position="148"/>
    </location>
</feature>